<keyword evidence="1" id="KW-0812">Transmembrane</keyword>
<evidence type="ECO:0008006" key="4">
    <source>
        <dbReference type="Google" id="ProtNLM"/>
    </source>
</evidence>
<keyword evidence="1" id="KW-0472">Membrane</keyword>
<organism evidence="2 3">
    <name type="scientific">Longibacter salinarum</name>
    <dbReference type="NCBI Taxonomy" id="1850348"/>
    <lineage>
        <taxon>Bacteria</taxon>
        <taxon>Pseudomonadati</taxon>
        <taxon>Rhodothermota</taxon>
        <taxon>Rhodothermia</taxon>
        <taxon>Rhodothermales</taxon>
        <taxon>Salisaetaceae</taxon>
        <taxon>Longibacter</taxon>
    </lineage>
</organism>
<name>A0A2A8CWJ0_9BACT</name>
<dbReference type="AlphaFoldDB" id="A0A2A8CWJ0"/>
<accession>A0A2A8CWJ0</accession>
<evidence type="ECO:0000256" key="1">
    <source>
        <dbReference type="SAM" id="Phobius"/>
    </source>
</evidence>
<reference evidence="2 3" key="1">
    <citation type="submission" date="2017-10" db="EMBL/GenBank/DDBJ databases">
        <title>Draft genome of Longibacter Salinarum.</title>
        <authorList>
            <person name="Goh K.M."/>
            <person name="Shamsir M.S."/>
            <person name="Lim S.W."/>
        </authorList>
    </citation>
    <scope>NUCLEOTIDE SEQUENCE [LARGE SCALE GENOMIC DNA]</scope>
    <source>
        <strain evidence="2 3">KCTC 52045</strain>
    </source>
</reference>
<dbReference type="Proteomes" id="UP000220102">
    <property type="component" value="Unassembled WGS sequence"/>
</dbReference>
<keyword evidence="3" id="KW-1185">Reference proteome</keyword>
<dbReference type="Pfam" id="PF12732">
    <property type="entry name" value="YtxH"/>
    <property type="match status" value="1"/>
</dbReference>
<feature type="transmembrane region" description="Helical" evidence="1">
    <location>
        <begin position="12"/>
        <end position="32"/>
    </location>
</feature>
<keyword evidence="1" id="KW-1133">Transmembrane helix</keyword>
<evidence type="ECO:0000313" key="2">
    <source>
        <dbReference type="EMBL" id="PEN13065.1"/>
    </source>
</evidence>
<proteinExistence type="predicted"/>
<dbReference type="InterPro" id="IPR024623">
    <property type="entry name" value="YtxH"/>
</dbReference>
<gene>
    <name evidence="2" type="ORF">CRI94_10440</name>
</gene>
<dbReference type="RefSeq" id="WP_098075657.1">
    <property type="nucleotide sequence ID" value="NZ_PDEQ01000005.1"/>
</dbReference>
<sequence length="113" mass="12283">MSTESERKATQIGVWSAIAGGAVGFALGMIFAPKRGPDARRRIAYQIQRAAKEAGDVIRRYTGSSTVSEARRNRDAMVADAQAQADHIRDDIDALLEELRKQSSASRSSSESE</sequence>
<protein>
    <recommendedName>
        <fullName evidence="4">Gas vesicle protein</fullName>
    </recommendedName>
</protein>
<evidence type="ECO:0000313" key="3">
    <source>
        <dbReference type="Proteomes" id="UP000220102"/>
    </source>
</evidence>
<dbReference type="OrthoDB" id="598035at2"/>
<dbReference type="EMBL" id="PDEQ01000005">
    <property type="protein sequence ID" value="PEN13065.1"/>
    <property type="molecule type" value="Genomic_DNA"/>
</dbReference>
<comment type="caution">
    <text evidence="2">The sequence shown here is derived from an EMBL/GenBank/DDBJ whole genome shotgun (WGS) entry which is preliminary data.</text>
</comment>